<gene>
    <name evidence="10" type="ORF">FOMG_17719</name>
</gene>
<keyword evidence="6" id="KW-0804">Transcription</keyword>
<evidence type="ECO:0000256" key="3">
    <source>
        <dbReference type="ARBA" id="ARBA00022833"/>
    </source>
</evidence>
<dbReference type="HOGENOM" id="CLU_007003_0_2_1"/>
<dbReference type="PROSITE" id="PS00463">
    <property type="entry name" value="ZN2_CY6_FUNGAL_1"/>
    <property type="match status" value="1"/>
</dbReference>
<evidence type="ECO:0000256" key="1">
    <source>
        <dbReference type="ARBA" id="ARBA00004123"/>
    </source>
</evidence>
<dbReference type="PANTHER" id="PTHR31313">
    <property type="entry name" value="TY1 ENHANCER ACTIVATOR"/>
    <property type="match status" value="1"/>
</dbReference>
<name>W9ZBI5_FUSOX</name>
<comment type="subcellular location">
    <subcellularLocation>
        <location evidence="1">Nucleus</location>
    </subcellularLocation>
</comment>
<evidence type="ECO:0000256" key="8">
    <source>
        <dbReference type="SAM" id="MobiDB-lite"/>
    </source>
</evidence>
<dbReference type="VEuPathDB" id="FungiDB:FOMG_17719"/>
<dbReference type="SUPFAM" id="SSF57701">
    <property type="entry name" value="Zn2/Cys6 DNA-binding domain"/>
    <property type="match status" value="1"/>
</dbReference>
<evidence type="ECO:0000256" key="5">
    <source>
        <dbReference type="ARBA" id="ARBA00023125"/>
    </source>
</evidence>
<dbReference type="CDD" id="cd12148">
    <property type="entry name" value="fungal_TF_MHR"/>
    <property type="match status" value="1"/>
</dbReference>
<dbReference type="SMART" id="SM00906">
    <property type="entry name" value="Fungal_trans"/>
    <property type="match status" value="1"/>
</dbReference>
<dbReference type="GO" id="GO:0006351">
    <property type="term" value="P:DNA-templated transcription"/>
    <property type="evidence" value="ECO:0007669"/>
    <property type="project" value="InterPro"/>
</dbReference>
<reference evidence="10" key="1">
    <citation type="submission" date="2012-04" db="EMBL/GenBank/DDBJ databases">
        <title>The Genome Sequence of Fusarium oxysporum melonis.</title>
        <authorList>
            <consortium name="The Broad Institute Genome Sequencing Platform"/>
            <person name="Ma L.-J."/>
            <person name="Gale L.R."/>
            <person name="Schwartz D.C."/>
            <person name="Zhou S."/>
            <person name="Corby-Kistler H."/>
            <person name="Young S.K."/>
            <person name="Zeng Q."/>
            <person name="Gargeya S."/>
            <person name="Fitzgerald M."/>
            <person name="Haas B."/>
            <person name="Abouelleil A."/>
            <person name="Alvarado L."/>
            <person name="Arachchi H.M."/>
            <person name="Berlin A."/>
            <person name="Brown A."/>
            <person name="Chapman S.B."/>
            <person name="Chen Z."/>
            <person name="Dunbar C."/>
            <person name="Freedman E."/>
            <person name="Gearin G."/>
            <person name="Goldberg J."/>
            <person name="Griggs A."/>
            <person name="Gujja S."/>
            <person name="Heiman D."/>
            <person name="Howarth C."/>
            <person name="Larson L."/>
            <person name="Lui A."/>
            <person name="MacDonald P.J.P."/>
            <person name="Montmayeur A."/>
            <person name="Murphy C."/>
            <person name="Neiman D."/>
            <person name="Pearson M."/>
            <person name="Priest M."/>
            <person name="Roberts A."/>
            <person name="Saif S."/>
            <person name="Shea T."/>
            <person name="Shenoy N."/>
            <person name="Sisk P."/>
            <person name="Stolte C."/>
            <person name="Sykes S."/>
            <person name="Wortman J."/>
            <person name="Nusbaum C."/>
            <person name="Birren B."/>
        </authorList>
    </citation>
    <scope>NUCLEOTIDE SEQUENCE</scope>
    <source>
        <strain evidence="10">26406</strain>
    </source>
</reference>
<dbReference type="Pfam" id="PF04082">
    <property type="entry name" value="Fungal_trans"/>
    <property type="match status" value="1"/>
</dbReference>
<dbReference type="InterPro" id="IPR007219">
    <property type="entry name" value="XnlR_reg_dom"/>
</dbReference>
<dbReference type="PROSITE" id="PS50048">
    <property type="entry name" value="ZN2_CY6_FUNGAL_2"/>
    <property type="match status" value="1"/>
</dbReference>
<accession>W9ZBI5</accession>
<dbReference type="GO" id="GO:0003677">
    <property type="term" value="F:DNA binding"/>
    <property type="evidence" value="ECO:0007669"/>
    <property type="project" value="UniProtKB-KW"/>
</dbReference>
<dbReference type="GO" id="GO:0008270">
    <property type="term" value="F:zinc ion binding"/>
    <property type="evidence" value="ECO:0007669"/>
    <property type="project" value="InterPro"/>
</dbReference>
<dbReference type="SMART" id="SM00066">
    <property type="entry name" value="GAL4"/>
    <property type="match status" value="1"/>
</dbReference>
<keyword evidence="4" id="KW-0805">Transcription regulation</keyword>
<feature type="region of interest" description="Disordered" evidence="8">
    <location>
        <begin position="163"/>
        <end position="184"/>
    </location>
</feature>
<dbReference type="PANTHER" id="PTHR31313:SF4">
    <property type="entry name" value="CONIDIAL DEVELOPMENT PROTEIN FLUFFY"/>
    <property type="match status" value="1"/>
</dbReference>
<dbReference type="Gene3D" id="4.10.240.10">
    <property type="entry name" value="Zn(2)-C6 fungal-type DNA-binding domain"/>
    <property type="match status" value="1"/>
</dbReference>
<dbReference type="InterPro" id="IPR001138">
    <property type="entry name" value="Zn2Cys6_DnaBD"/>
</dbReference>
<dbReference type="Pfam" id="PF00172">
    <property type="entry name" value="Zn_clus"/>
    <property type="match status" value="1"/>
</dbReference>
<dbReference type="AlphaFoldDB" id="W9ZBI5"/>
<dbReference type="CDD" id="cd00067">
    <property type="entry name" value="GAL4"/>
    <property type="match status" value="1"/>
</dbReference>
<dbReference type="OrthoDB" id="2123952at2759"/>
<keyword evidence="5" id="KW-0238">DNA-binding</keyword>
<protein>
    <recommendedName>
        <fullName evidence="9">Zn(2)-C6 fungal-type domain-containing protein</fullName>
    </recommendedName>
</protein>
<keyword evidence="7" id="KW-0539">Nucleus</keyword>
<organism evidence="10">
    <name type="scientific">Fusarium oxysporum f. sp. melonis 26406</name>
    <dbReference type="NCBI Taxonomy" id="1089452"/>
    <lineage>
        <taxon>Eukaryota</taxon>
        <taxon>Fungi</taxon>
        <taxon>Dikarya</taxon>
        <taxon>Ascomycota</taxon>
        <taxon>Pezizomycotina</taxon>
        <taxon>Sordariomycetes</taxon>
        <taxon>Hypocreomycetidae</taxon>
        <taxon>Hypocreales</taxon>
        <taxon>Nectriaceae</taxon>
        <taxon>Fusarium</taxon>
        <taxon>Fusarium oxysporum species complex</taxon>
    </lineage>
</organism>
<feature type="region of interest" description="Disordered" evidence="8">
    <location>
        <begin position="1"/>
        <end position="54"/>
    </location>
</feature>
<keyword evidence="3" id="KW-0862">Zinc</keyword>
<dbReference type="PRINTS" id="PR00755">
    <property type="entry name" value="AFLATOXINBRP"/>
</dbReference>
<reference evidence="10" key="2">
    <citation type="submission" date="2014-02" db="EMBL/GenBank/DDBJ databases">
        <title>Annotation of the Genome Sequence of Fusarium oxysporum f. sp. melonis 26406.</title>
        <authorList>
            <consortium name="The Broad Institute Genomics Platform"/>
            <person name="Ma L.-J."/>
            <person name="Corby-Kistler H."/>
            <person name="Broz K."/>
            <person name="Gale L.R."/>
            <person name="Jonkers W."/>
            <person name="O'Donnell K."/>
            <person name="Ploetz R."/>
            <person name="Steinberg C."/>
            <person name="Schwartz D.C."/>
            <person name="VanEtten H."/>
            <person name="Zhou S."/>
            <person name="Young S.K."/>
            <person name="Zeng Q."/>
            <person name="Gargeya S."/>
            <person name="Fitzgerald M."/>
            <person name="Abouelleil A."/>
            <person name="Alvarado L."/>
            <person name="Chapman S.B."/>
            <person name="Gainer-Dewar J."/>
            <person name="Goldberg J."/>
            <person name="Griggs A."/>
            <person name="Gujja S."/>
            <person name="Hansen M."/>
            <person name="Howarth C."/>
            <person name="Imamovic A."/>
            <person name="Ireland A."/>
            <person name="Larimer J."/>
            <person name="McCowan C."/>
            <person name="Murphy C."/>
            <person name="Pearson M."/>
            <person name="Poon T.W."/>
            <person name="Priest M."/>
            <person name="Roberts A."/>
            <person name="Saif S."/>
            <person name="Shea T."/>
            <person name="Sykes S."/>
            <person name="Wortman J."/>
            <person name="Nusbaum C."/>
            <person name="Birren B."/>
        </authorList>
    </citation>
    <scope>NUCLEOTIDE SEQUENCE</scope>
    <source>
        <strain evidence="10">26406</strain>
    </source>
</reference>
<dbReference type="InterPro" id="IPR051615">
    <property type="entry name" value="Transcr_Regulatory_Elem"/>
</dbReference>
<dbReference type="InterPro" id="IPR036864">
    <property type="entry name" value="Zn2-C6_fun-type_DNA-bd_sf"/>
</dbReference>
<dbReference type="Proteomes" id="UP000030703">
    <property type="component" value="Unassembled WGS sequence"/>
</dbReference>
<dbReference type="EMBL" id="KI980358">
    <property type="protein sequence ID" value="EXK25618.1"/>
    <property type="molecule type" value="Genomic_DNA"/>
</dbReference>
<feature type="compositionally biased region" description="Low complexity" evidence="8">
    <location>
        <begin position="1"/>
        <end position="18"/>
    </location>
</feature>
<dbReference type="GO" id="GO:0000981">
    <property type="term" value="F:DNA-binding transcription factor activity, RNA polymerase II-specific"/>
    <property type="evidence" value="ECO:0007669"/>
    <property type="project" value="InterPro"/>
</dbReference>
<dbReference type="GO" id="GO:0005634">
    <property type="term" value="C:nucleus"/>
    <property type="evidence" value="ECO:0007669"/>
    <property type="project" value="UniProtKB-SubCell"/>
</dbReference>
<feature type="compositionally biased region" description="Polar residues" evidence="8">
    <location>
        <begin position="34"/>
        <end position="45"/>
    </location>
</feature>
<evidence type="ECO:0000256" key="6">
    <source>
        <dbReference type="ARBA" id="ARBA00023163"/>
    </source>
</evidence>
<evidence type="ECO:0000256" key="4">
    <source>
        <dbReference type="ARBA" id="ARBA00023015"/>
    </source>
</evidence>
<sequence length="726" mass="81442">MSSSRPSPSLSDNGSSASVPKFRRLLPGPALKSEGTTSGSDQGPSLRSGLRPRATQTKVACEPCRKRKAKCSGEHPKCSACINKGLECHYQASNQDLCVLKRKYDEIEEKASIYEQLHHFLISLPERESNGILRRLREGADAATIIRQAKDGDLLVRTRPMRSNSHAKAMSRANGHRGPSRPRNSSWVEIMQTDHMSDGLPRYHGLDQILFTLDEPELKYPTTTWTTIVNDINLVQHLLALYFCWEYPTLASLSKEHFLRDFRDGRHRYCSPLLVNALLALGCRFSSHPITRANSKDSHSAGDQFFKESQRLFDQETDHHSLTTIQALGIMSIREASCGRASESQYYAEQSIQLAFEMGLHRVHDEGDQDELAVQLATFWGAFSLDHIYSLATGSLPHCSCFPPLPSKPFIIGEIDASHWVPYTDDGALLQLPCEQPSHEQSVFKCFCELSELVHQSLYLVHSPRKPLIARVLLRIFTDYLNWYDGVPNLLRLGHNFTPTVLFVHMYYHFAILQLFRPLIKLRIIGSQVSPRDVCLQAASAIQGLLTSYSQLYTLTRAPSFMPYFALTSTIVHLIIMAATVQTNDLDTTARTDPQVADAVKQGIASLTEMTPCHHIAEQAPHILCYLAKKWNIDIDIDIGAALNPEEYERLVRPFGDGLNLFAPARVAEDFIFGLDTGKDAEEMRSRQVGKTAESMEDLLFLPFTVQGRPILSKGKELEEAGFAVM</sequence>
<feature type="domain" description="Zn(2)-C6 fungal-type" evidence="9">
    <location>
        <begin position="60"/>
        <end position="90"/>
    </location>
</feature>
<evidence type="ECO:0000256" key="7">
    <source>
        <dbReference type="ARBA" id="ARBA00023242"/>
    </source>
</evidence>
<proteinExistence type="predicted"/>
<evidence type="ECO:0000259" key="9">
    <source>
        <dbReference type="PROSITE" id="PS50048"/>
    </source>
</evidence>
<evidence type="ECO:0000313" key="10">
    <source>
        <dbReference type="EMBL" id="EXK25618.1"/>
    </source>
</evidence>
<evidence type="ECO:0000256" key="2">
    <source>
        <dbReference type="ARBA" id="ARBA00022723"/>
    </source>
</evidence>
<keyword evidence="2" id="KW-0479">Metal-binding</keyword>